<name>A0A516KJB0_9BACI</name>
<feature type="domain" description="Cell envelope-related transcriptional attenuator" evidence="7">
    <location>
        <begin position="96"/>
        <end position="242"/>
    </location>
</feature>
<protein>
    <submittedName>
        <fullName evidence="8">LytR family transcriptional regulator</fullName>
    </submittedName>
</protein>
<evidence type="ECO:0000313" key="9">
    <source>
        <dbReference type="Proteomes" id="UP000315215"/>
    </source>
</evidence>
<keyword evidence="3" id="KW-0735">Signal-anchor</keyword>
<gene>
    <name evidence="8" type="ORF">FN924_15615</name>
</gene>
<evidence type="ECO:0000256" key="6">
    <source>
        <dbReference type="SAM" id="Phobius"/>
    </source>
</evidence>
<feature type="region of interest" description="Disordered" evidence="5">
    <location>
        <begin position="321"/>
        <end position="346"/>
    </location>
</feature>
<proteinExistence type="inferred from homology"/>
<dbReference type="PANTHER" id="PTHR33392">
    <property type="entry name" value="POLYISOPRENYL-TEICHOIC ACID--PEPTIDOGLYCAN TEICHOIC ACID TRANSFERASE TAGU"/>
    <property type="match status" value="1"/>
</dbReference>
<reference evidence="8 9" key="1">
    <citation type="submission" date="2019-07" db="EMBL/GenBank/DDBJ databases">
        <authorList>
            <person name="Li J."/>
        </authorList>
    </citation>
    <scope>NUCLEOTIDE SEQUENCE [LARGE SCALE GENOMIC DNA]</scope>
    <source>
        <strain evidence="8 9">TKL69</strain>
    </source>
</reference>
<dbReference type="Proteomes" id="UP000315215">
    <property type="component" value="Chromosome"/>
</dbReference>
<dbReference type="AlphaFoldDB" id="A0A516KJB0"/>
<dbReference type="Gene3D" id="3.40.630.190">
    <property type="entry name" value="LCP protein"/>
    <property type="match status" value="1"/>
</dbReference>
<dbReference type="NCBIfam" id="TIGR00350">
    <property type="entry name" value="lytR_cpsA_psr"/>
    <property type="match status" value="1"/>
</dbReference>
<evidence type="ECO:0000259" key="7">
    <source>
        <dbReference type="Pfam" id="PF03816"/>
    </source>
</evidence>
<keyword evidence="6" id="KW-0472">Membrane</keyword>
<feature type="transmembrane region" description="Helical" evidence="6">
    <location>
        <begin position="21"/>
        <end position="43"/>
    </location>
</feature>
<evidence type="ECO:0000256" key="1">
    <source>
        <dbReference type="ARBA" id="ARBA00006068"/>
    </source>
</evidence>
<dbReference type="InterPro" id="IPR050922">
    <property type="entry name" value="LytR/CpsA/Psr_CW_biosynth"/>
</dbReference>
<comment type="similarity">
    <text evidence="1">Belongs to the LytR/CpsA/Psr (LCP) family.</text>
</comment>
<dbReference type="Pfam" id="PF03816">
    <property type="entry name" value="LytR_cpsA_psr"/>
    <property type="match status" value="1"/>
</dbReference>
<dbReference type="OrthoDB" id="27330at2"/>
<evidence type="ECO:0000256" key="5">
    <source>
        <dbReference type="SAM" id="MobiDB-lite"/>
    </source>
</evidence>
<dbReference type="GO" id="GO:0071555">
    <property type="term" value="P:cell wall organization"/>
    <property type="evidence" value="ECO:0007669"/>
    <property type="project" value="UniProtKB-KW"/>
</dbReference>
<dbReference type="PANTHER" id="PTHR33392:SF3">
    <property type="entry name" value="POLYISOPRENYL-TEICHOIC ACID--PEPTIDOGLYCAN TEICHOIC ACID TRANSFERASE TAGT"/>
    <property type="match status" value="1"/>
</dbReference>
<dbReference type="KEGG" id="aqt:FN924_15615"/>
<evidence type="ECO:0000256" key="2">
    <source>
        <dbReference type="ARBA" id="ARBA00022692"/>
    </source>
</evidence>
<evidence type="ECO:0000313" key="8">
    <source>
        <dbReference type="EMBL" id="QDP41475.1"/>
    </source>
</evidence>
<evidence type="ECO:0000256" key="3">
    <source>
        <dbReference type="ARBA" id="ARBA00022968"/>
    </source>
</evidence>
<accession>A0A516KJB0</accession>
<feature type="compositionally biased region" description="Low complexity" evidence="5">
    <location>
        <begin position="327"/>
        <end position="346"/>
    </location>
</feature>
<evidence type="ECO:0000256" key="4">
    <source>
        <dbReference type="ARBA" id="ARBA00022989"/>
    </source>
</evidence>
<keyword evidence="9" id="KW-1185">Reference proteome</keyword>
<dbReference type="RefSeq" id="WP_143896057.1">
    <property type="nucleotide sequence ID" value="NZ_CP041666.1"/>
</dbReference>
<keyword evidence="4 6" id="KW-1133">Transmembrane helix</keyword>
<dbReference type="EMBL" id="CP041666">
    <property type="protein sequence ID" value="QDP41475.1"/>
    <property type="molecule type" value="Genomic_DNA"/>
</dbReference>
<dbReference type="InterPro" id="IPR004474">
    <property type="entry name" value="LytR_CpsA_psr"/>
</dbReference>
<organism evidence="8 9">
    <name type="scientific">Radiobacillus deserti</name>
    <dbReference type="NCBI Taxonomy" id="2594883"/>
    <lineage>
        <taxon>Bacteria</taxon>
        <taxon>Bacillati</taxon>
        <taxon>Bacillota</taxon>
        <taxon>Bacilli</taxon>
        <taxon>Bacillales</taxon>
        <taxon>Bacillaceae</taxon>
        <taxon>Radiobacillus</taxon>
    </lineage>
</organism>
<keyword evidence="2 6" id="KW-0812">Transmembrane</keyword>
<sequence>MSKQRRETRIGRRKWRFRKRFFLLLMPLLVLICGTTVYGALLINKADKVVTKAYEDDGREKSELREKEVDPTEDNVSVLFIGVDDSEARNYEGNSRSDALILATLNKEDKSVKLLSIPRDTYTYIPEVGYNTKINHAHAYGGAPASIEAVEQLLEIPVDYYVRLNFEAFVDVVDTLGGVKVDVPYEMYEKNSADVNGAIHLLPGTQLLDGEEALAFARTRKQDNDIERGKRQQEIIKAIIKKGAVSITKYDNLLEAVGENMTTNMTFDQIKSFVTYGATGNLNVSTLNLAGSDSMIDGVYYYQLDETDLAAKQQELKQHLGLTSNKETTSSSLTEESTTTGTTTTE</sequence>